<name>A0A6N3AMU3_CLOSY</name>
<comment type="similarity">
    <text evidence="2">Belongs to the binding-protein-dependent transport system permease family. FecCD subfamily.</text>
</comment>
<proteinExistence type="inferred from homology"/>
<keyword evidence="4" id="KW-1003">Cell membrane</keyword>
<dbReference type="GO" id="GO:0005886">
    <property type="term" value="C:plasma membrane"/>
    <property type="evidence" value="ECO:0007669"/>
    <property type="project" value="UniProtKB-SubCell"/>
</dbReference>
<dbReference type="AlphaFoldDB" id="A0A6N3AMU3"/>
<accession>A0A6N3AMU3</accession>
<feature type="transmembrane region" description="Helical" evidence="8">
    <location>
        <begin position="298"/>
        <end position="316"/>
    </location>
</feature>
<evidence type="ECO:0000256" key="2">
    <source>
        <dbReference type="ARBA" id="ARBA00007935"/>
    </source>
</evidence>
<sequence length="355" mass="37345">MSFTALTNEYQSHIRRKIMWILLALVILIILAAAAVCIGVADLTPARLAVTWLPLSERYLDVLPLTPKEENVLLLLRLPRIAAAVIAGAGLGLAGTGMQAITGNQMASPFTTGLSGAAALGAAAVIIFSGIPVYFQKTAMVTAAFLMALICAVFVYGLSSLKGLGAETLVLTGIALNYFFSALNSTMQFIANEQQLPAIVHWTFGSLTAVGWSDIAVMTVILFITIPVFQSQAWAFNIISSGGDESAGALGIHVKRTRILTGGCITVLTASIVSFTGIIGFVGLVAPHMARMVIGGDHRLLLPLSAITGAALVLAADTIGRCAFSPTTIPVGIVVSYVGVPLFLYLIIMERREGR</sequence>
<dbReference type="SUPFAM" id="SSF81345">
    <property type="entry name" value="ABC transporter involved in vitamin B12 uptake, BtuC"/>
    <property type="match status" value="1"/>
</dbReference>
<dbReference type="PANTHER" id="PTHR30472:SF18">
    <property type="entry name" value="IRON(III) DICITRATE ABC TRANSPORTER,PERMEASE PROTEIN"/>
    <property type="match status" value="1"/>
</dbReference>
<dbReference type="CDD" id="cd06550">
    <property type="entry name" value="TM_ABC_iron-siderophores_like"/>
    <property type="match status" value="1"/>
</dbReference>
<evidence type="ECO:0000256" key="4">
    <source>
        <dbReference type="ARBA" id="ARBA00022475"/>
    </source>
</evidence>
<keyword evidence="5 8" id="KW-0812">Transmembrane</keyword>
<feature type="transmembrane region" description="Helical" evidence="8">
    <location>
        <begin position="170"/>
        <end position="190"/>
    </location>
</feature>
<evidence type="ECO:0000256" key="7">
    <source>
        <dbReference type="ARBA" id="ARBA00023136"/>
    </source>
</evidence>
<dbReference type="GO" id="GO:0033214">
    <property type="term" value="P:siderophore-iron import into cell"/>
    <property type="evidence" value="ECO:0007669"/>
    <property type="project" value="TreeGrafter"/>
</dbReference>
<dbReference type="Pfam" id="PF01032">
    <property type="entry name" value="FecCD"/>
    <property type="match status" value="1"/>
</dbReference>
<dbReference type="InterPro" id="IPR037294">
    <property type="entry name" value="ABC_BtuC-like"/>
</dbReference>
<feature type="transmembrane region" description="Helical" evidence="8">
    <location>
        <begin position="81"/>
        <end position="101"/>
    </location>
</feature>
<dbReference type="Gene3D" id="1.10.3470.10">
    <property type="entry name" value="ABC transporter involved in vitamin B12 uptake, BtuC"/>
    <property type="match status" value="1"/>
</dbReference>
<feature type="transmembrane region" description="Helical" evidence="8">
    <location>
        <begin position="20"/>
        <end position="41"/>
    </location>
</feature>
<dbReference type="InterPro" id="IPR000522">
    <property type="entry name" value="ABC_transptr_permease_BtuC"/>
</dbReference>
<keyword evidence="7 8" id="KW-0472">Membrane</keyword>
<feature type="transmembrane region" description="Helical" evidence="8">
    <location>
        <begin position="328"/>
        <end position="348"/>
    </location>
</feature>
<dbReference type="EMBL" id="CACRUA010000009">
    <property type="protein sequence ID" value="VYT92891.1"/>
    <property type="molecule type" value="Genomic_DNA"/>
</dbReference>
<gene>
    <name evidence="9" type="primary">hmuU_2</name>
    <name evidence="9" type="ORF">CSLFYP84_00935</name>
</gene>
<feature type="transmembrane region" description="Helical" evidence="8">
    <location>
        <begin position="141"/>
        <end position="158"/>
    </location>
</feature>
<feature type="transmembrane region" description="Helical" evidence="8">
    <location>
        <begin position="259"/>
        <end position="286"/>
    </location>
</feature>
<protein>
    <submittedName>
        <fullName evidence="9">Hemin transport system permease protein HmuU</fullName>
    </submittedName>
</protein>
<keyword evidence="6 8" id="KW-1133">Transmembrane helix</keyword>
<evidence type="ECO:0000256" key="6">
    <source>
        <dbReference type="ARBA" id="ARBA00022989"/>
    </source>
</evidence>
<reference evidence="9" key="1">
    <citation type="submission" date="2019-11" db="EMBL/GenBank/DDBJ databases">
        <authorList>
            <person name="Feng L."/>
        </authorList>
    </citation>
    <scope>NUCLEOTIDE SEQUENCE</scope>
    <source>
        <strain evidence="9">CsymbiosumLFYP84</strain>
    </source>
</reference>
<dbReference type="FunFam" id="1.10.3470.10:FF:000001">
    <property type="entry name" value="Vitamin B12 ABC transporter permease BtuC"/>
    <property type="match status" value="1"/>
</dbReference>
<keyword evidence="3" id="KW-0813">Transport</keyword>
<feature type="transmembrane region" description="Helical" evidence="8">
    <location>
        <begin position="113"/>
        <end position="135"/>
    </location>
</feature>
<dbReference type="GO" id="GO:0022857">
    <property type="term" value="F:transmembrane transporter activity"/>
    <property type="evidence" value="ECO:0007669"/>
    <property type="project" value="InterPro"/>
</dbReference>
<dbReference type="RefSeq" id="WP_021643642.1">
    <property type="nucleotide sequence ID" value="NZ_CACRUA010000009.1"/>
</dbReference>
<evidence type="ECO:0000256" key="8">
    <source>
        <dbReference type="SAM" id="Phobius"/>
    </source>
</evidence>
<dbReference type="PANTHER" id="PTHR30472">
    <property type="entry name" value="FERRIC ENTEROBACTIN TRANSPORT SYSTEM PERMEASE PROTEIN"/>
    <property type="match status" value="1"/>
</dbReference>
<evidence type="ECO:0000256" key="1">
    <source>
        <dbReference type="ARBA" id="ARBA00004651"/>
    </source>
</evidence>
<organism evidence="9">
    <name type="scientific">Clostridium symbiosum</name>
    <name type="common">Bacteroides symbiosus</name>
    <dbReference type="NCBI Taxonomy" id="1512"/>
    <lineage>
        <taxon>Bacteria</taxon>
        <taxon>Bacillati</taxon>
        <taxon>Bacillota</taxon>
        <taxon>Clostridia</taxon>
        <taxon>Lachnospirales</taxon>
        <taxon>Lachnospiraceae</taxon>
        <taxon>Otoolea</taxon>
    </lineage>
</organism>
<comment type="subcellular location">
    <subcellularLocation>
        <location evidence="1">Cell membrane</location>
        <topology evidence="1">Multi-pass membrane protein</topology>
    </subcellularLocation>
</comment>
<evidence type="ECO:0000256" key="3">
    <source>
        <dbReference type="ARBA" id="ARBA00022448"/>
    </source>
</evidence>
<evidence type="ECO:0000313" key="9">
    <source>
        <dbReference type="EMBL" id="VYT92891.1"/>
    </source>
</evidence>
<evidence type="ECO:0000256" key="5">
    <source>
        <dbReference type="ARBA" id="ARBA00022692"/>
    </source>
</evidence>